<dbReference type="InterPro" id="IPR049970">
    <property type="entry name" value="Amuc_1102-like"/>
</dbReference>
<evidence type="ECO:0000256" key="1">
    <source>
        <dbReference type="SAM" id="SignalP"/>
    </source>
</evidence>
<sequence length="204" mass="22341">MKSSILVLAALSLGLSGLQAQTAPAVKVKVSAPKVINIQTPQFQAGNTPNRNWRPKEWLEFDTELQITLPPAAGGRNGSLSSMTVNYYVALNAQTKDNKYHLLKGTINYVDVPAGERCHALAYITPSTLRRILEKDQFTAASDVKASAIEIVVDGQVVGGETSIPGKWWEKTDAFEATENVVLPRKETPFDILWGDYDLPTKSK</sequence>
<dbReference type="AlphaFoldDB" id="A0A512M9A8"/>
<comment type="caution">
    <text evidence="2">The sequence shown here is derived from an EMBL/GenBank/DDBJ whole genome shotgun (WGS) entry which is preliminary data.</text>
</comment>
<gene>
    <name evidence="2" type="ORF">BGE01nite_26110</name>
</gene>
<dbReference type="OrthoDB" id="198657at2"/>
<dbReference type="RefSeq" id="WP_146850898.1">
    <property type="nucleotide sequence ID" value="NZ_BKAG01000016.1"/>
</dbReference>
<evidence type="ECO:0000313" key="3">
    <source>
        <dbReference type="Proteomes" id="UP000321577"/>
    </source>
</evidence>
<dbReference type="NCBIfam" id="NF042424">
    <property type="entry name" value="Amuc_1102_rel"/>
    <property type="match status" value="1"/>
</dbReference>
<protein>
    <submittedName>
        <fullName evidence="2">Uncharacterized protein</fullName>
    </submittedName>
</protein>
<keyword evidence="3" id="KW-1185">Reference proteome</keyword>
<name>A0A512M9A8_9BACT</name>
<feature type="signal peptide" evidence="1">
    <location>
        <begin position="1"/>
        <end position="20"/>
    </location>
</feature>
<accession>A0A512M9A8</accession>
<feature type="chain" id="PRO_5021880949" evidence="1">
    <location>
        <begin position="21"/>
        <end position="204"/>
    </location>
</feature>
<dbReference type="EMBL" id="BKAG01000016">
    <property type="protein sequence ID" value="GEP43320.1"/>
    <property type="molecule type" value="Genomic_DNA"/>
</dbReference>
<dbReference type="Proteomes" id="UP000321577">
    <property type="component" value="Unassembled WGS sequence"/>
</dbReference>
<keyword evidence="1" id="KW-0732">Signal</keyword>
<proteinExistence type="predicted"/>
<evidence type="ECO:0000313" key="2">
    <source>
        <dbReference type="EMBL" id="GEP43320.1"/>
    </source>
</evidence>
<organism evidence="2 3">
    <name type="scientific">Brevifollis gellanilyticus</name>
    <dbReference type="NCBI Taxonomy" id="748831"/>
    <lineage>
        <taxon>Bacteria</taxon>
        <taxon>Pseudomonadati</taxon>
        <taxon>Verrucomicrobiota</taxon>
        <taxon>Verrucomicrobiia</taxon>
        <taxon>Verrucomicrobiales</taxon>
        <taxon>Verrucomicrobiaceae</taxon>
    </lineage>
</organism>
<reference evidence="2 3" key="1">
    <citation type="submission" date="2019-07" db="EMBL/GenBank/DDBJ databases">
        <title>Whole genome shotgun sequence of Brevifollis gellanilyticus NBRC 108608.</title>
        <authorList>
            <person name="Hosoyama A."/>
            <person name="Uohara A."/>
            <person name="Ohji S."/>
            <person name="Ichikawa N."/>
        </authorList>
    </citation>
    <scope>NUCLEOTIDE SEQUENCE [LARGE SCALE GENOMIC DNA]</scope>
    <source>
        <strain evidence="2 3">NBRC 108608</strain>
    </source>
</reference>